<dbReference type="Proteomes" id="UP001055111">
    <property type="component" value="Unassembled WGS sequence"/>
</dbReference>
<dbReference type="AlphaFoldDB" id="A0AA37IIC9"/>
<dbReference type="Pfam" id="PF10923">
    <property type="entry name" value="BrxC_BrxD"/>
    <property type="match status" value="1"/>
</dbReference>
<accession>A0AA37IIC9</accession>
<dbReference type="InterPro" id="IPR021228">
    <property type="entry name" value="BrxD"/>
</dbReference>
<reference evidence="1" key="1">
    <citation type="submission" date="2022-09" db="EMBL/GenBank/DDBJ databases">
        <title>Isolation and characterization of 3-chlorobenzoate degrading bacteria from soils in Shizuoka.</title>
        <authorList>
            <person name="Ifat A."/>
            <person name="Ogawa N."/>
            <person name="Kimbara K."/>
            <person name="Moriuchi R."/>
            <person name="Dohra H."/>
            <person name="Shintani M."/>
        </authorList>
    </citation>
    <scope>NUCLEOTIDE SEQUENCE</scope>
    <source>
        <strain evidence="1">19CS4-2</strain>
    </source>
</reference>
<protein>
    <submittedName>
        <fullName evidence="1">Uncharacterized protein</fullName>
    </submittedName>
</protein>
<comment type="caution">
    <text evidence="1">The sequence shown here is derived from an EMBL/GenBank/DDBJ whole genome shotgun (WGS) entry which is preliminary data.</text>
</comment>
<sequence>MSTKDARAALGVVSFADETSLFNHVQVLARFVGLAGFAGMIVCLDDAGYLDRIADPTDAEDSNKNQISRVFYEPFDKSIDALGIFLAIPPQYGVHTWETSLPLRRYFDCFRPCMSLDLMRSDELHQVLNKLRVLHAFGDEQRVIPEVAVKAFLWLASREFGEELCKFPRAIIAAFVDMLFRMEEGRGAEWIDALLDTKFDFESSEPSNAKECLLRETSHQARL</sequence>
<name>A0AA37IIC9_9BURK</name>
<organism evidence="1 2">
    <name type="scientific">Caballeronia novacaledonica</name>
    <dbReference type="NCBI Taxonomy" id="1544861"/>
    <lineage>
        <taxon>Bacteria</taxon>
        <taxon>Pseudomonadati</taxon>
        <taxon>Pseudomonadota</taxon>
        <taxon>Betaproteobacteria</taxon>
        <taxon>Burkholderiales</taxon>
        <taxon>Burkholderiaceae</taxon>
        <taxon>Caballeronia</taxon>
    </lineage>
</organism>
<gene>
    <name evidence="1" type="ORF">CBA19CS42_32030</name>
</gene>
<dbReference type="EMBL" id="BPUS01000021">
    <property type="protein sequence ID" value="GJH29244.1"/>
    <property type="molecule type" value="Genomic_DNA"/>
</dbReference>
<evidence type="ECO:0000313" key="1">
    <source>
        <dbReference type="EMBL" id="GJH29244.1"/>
    </source>
</evidence>
<evidence type="ECO:0000313" key="2">
    <source>
        <dbReference type="Proteomes" id="UP001055111"/>
    </source>
</evidence>
<proteinExistence type="predicted"/>